<evidence type="ECO:0000256" key="2">
    <source>
        <dbReference type="SAM" id="Phobius"/>
    </source>
</evidence>
<reference evidence="5" key="1">
    <citation type="journal article" date="2019" name="Int. J. Syst. Evol. Microbiol.">
        <title>The Global Catalogue of Microorganisms (GCM) 10K type strain sequencing project: providing services to taxonomists for standard genome sequencing and annotation.</title>
        <authorList>
            <consortium name="The Broad Institute Genomics Platform"/>
            <consortium name="The Broad Institute Genome Sequencing Center for Infectious Disease"/>
            <person name="Wu L."/>
            <person name="Ma J."/>
        </authorList>
    </citation>
    <scope>NUCLEOTIDE SEQUENCE [LARGE SCALE GENOMIC DNA]</scope>
    <source>
        <strain evidence="5">KCTC 42143</strain>
    </source>
</reference>
<dbReference type="EMBL" id="JBHUFF010000002">
    <property type="protein sequence ID" value="MFD1798270.1"/>
    <property type="molecule type" value="Genomic_DNA"/>
</dbReference>
<keyword evidence="5" id="KW-1185">Reference proteome</keyword>
<feature type="domain" description="CwlT-like lysozyme" evidence="3">
    <location>
        <begin position="41"/>
        <end position="158"/>
    </location>
</feature>
<dbReference type="Proteomes" id="UP001597285">
    <property type="component" value="Unassembled WGS sequence"/>
</dbReference>
<dbReference type="SUPFAM" id="SSF53955">
    <property type="entry name" value="Lysozyme-like"/>
    <property type="match status" value="1"/>
</dbReference>
<name>A0ABW4NJH4_9LACT</name>
<dbReference type="InterPro" id="IPR047194">
    <property type="entry name" value="CwlT-like_lysozyme"/>
</dbReference>
<evidence type="ECO:0000313" key="5">
    <source>
        <dbReference type="Proteomes" id="UP001597285"/>
    </source>
</evidence>
<organism evidence="4 5">
    <name type="scientific">Carnobacterium antarcticum</name>
    <dbReference type="NCBI Taxonomy" id="2126436"/>
    <lineage>
        <taxon>Bacteria</taxon>
        <taxon>Bacillati</taxon>
        <taxon>Bacillota</taxon>
        <taxon>Bacilli</taxon>
        <taxon>Lactobacillales</taxon>
        <taxon>Carnobacteriaceae</taxon>
        <taxon>Carnobacterium</taxon>
    </lineage>
</organism>
<comment type="subcellular location">
    <subcellularLocation>
        <location evidence="1">Cell surface</location>
    </subcellularLocation>
</comment>
<protein>
    <submittedName>
        <fullName evidence="4">Lysozyme family protein</fullName>
    </submittedName>
</protein>
<gene>
    <name evidence="4" type="ORF">ACFSBK_00125</name>
</gene>
<sequence>MEQKSGKGWLKKALILLSSILGAIALFSVLFFYLGTIPLAVQVWEPLVKEELKKYDLEEYTPVVLAILAQESGGRNLDVMQSSESIELPPNTIKSPVRSIKTGVDYFQQSIERMEQTDVDLDTAIQSYNYGLGYIDYIKENGGKHTSELAEQFSKDWAEKMDWSSYGDIEYVYRVNQYRKNITK</sequence>
<keyword evidence="2" id="KW-0472">Membrane</keyword>
<dbReference type="InterPro" id="IPR023346">
    <property type="entry name" value="Lysozyme-like_dom_sf"/>
</dbReference>
<feature type="transmembrane region" description="Helical" evidence="2">
    <location>
        <begin position="12"/>
        <end position="34"/>
    </location>
</feature>
<dbReference type="RefSeq" id="WP_058918844.1">
    <property type="nucleotide sequence ID" value="NZ_JBHSQC010000011.1"/>
</dbReference>
<accession>A0ABW4NJH4</accession>
<evidence type="ECO:0000259" key="3">
    <source>
        <dbReference type="Pfam" id="PF13702"/>
    </source>
</evidence>
<comment type="caution">
    <text evidence="4">The sequence shown here is derived from an EMBL/GenBank/DDBJ whole genome shotgun (WGS) entry which is preliminary data.</text>
</comment>
<dbReference type="Pfam" id="PF13702">
    <property type="entry name" value="Lysozyme_like"/>
    <property type="match status" value="1"/>
</dbReference>
<evidence type="ECO:0000313" key="4">
    <source>
        <dbReference type="EMBL" id="MFD1798270.1"/>
    </source>
</evidence>
<dbReference type="Gene3D" id="1.10.530.10">
    <property type="match status" value="1"/>
</dbReference>
<keyword evidence="2" id="KW-1133">Transmembrane helix</keyword>
<evidence type="ECO:0000256" key="1">
    <source>
        <dbReference type="ARBA" id="ARBA00004241"/>
    </source>
</evidence>
<dbReference type="CDD" id="cd16891">
    <property type="entry name" value="CwlT-like"/>
    <property type="match status" value="1"/>
</dbReference>
<proteinExistence type="predicted"/>
<keyword evidence="2" id="KW-0812">Transmembrane</keyword>